<dbReference type="PANTHER" id="PTHR12411">
    <property type="entry name" value="CYSTEINE PROTEASE FAMILY C1-RELATED"/>
    <property type="match status" value="1"/>
</dbReference>
<dbReference type="SMART" id="SM00848">
    <property type="entry name" value="Inhibitor_I29"/>
    <property type="match status" value="1"/>
</dbReference>
<organism evidence="11 12">
    <name type="scientific">Cannabis sativa</name>
    <name type="common">Hemp</name>
    <name type="synonym">Marijuana</name>
    <dbReference type="NCBI Taxonomy" id="3483"/>
    <lineage>
        <taxon>Eukaryota</taxon>
        <taxon>Viridiplantae</taxon>
        <taxon>Streptophyta</taxon>
        <taxon>Embryophyta</taxon>
        <taxon>Tracheophyta</taxon>
        <taxon>Spermatophyta</taxon>
        <taxon>Magnoliopsida</taxon>
        <taxon>eudicotyledons</taxon>
        <taxon>Gunneridae</taxon>
        <taxon>Pentapetalae</taxon>
        <taxon>rosids</taxon>
        <taxon>fabids</taxon>
        <taxon>Rosales</taxon>
        <taxon>Cannabaceae</taxon>
        <taxon>Cannabis</taxon>
    </lineage>
</organism>
<dbReference type="GO" id="GO:0008234">
    <property type="term" value="F:cysteine-type peptidase activity"/>
    <property type="evidence" value="ECO:0007669"/>
    <property type="project" value="UniProtKB-KW"/>
</dbReference>
<evidence type="ECO:0000256" key="1">
    <source>
        <dbReference type="ARBA" id="ARBA00008455"/>
    </source>
</evidence>
<dbReference type="Pfam" id="PF00112">
    <property type="entry name" value="Peptidase_C1"/>
    <property type="match status" value="1"/>
</dbReference>
<keyword evidence="12" id="KW-1185">Reference proteome</keyword>
<evidence type="ECO:0000256" key="4">
    <source>
        <dbReference type="ARBA" id="ARBA00022801"/>
    </source>
</evidence>
<dbReference type="PROSITE" id="PS00640">
    <property type="entry name" value="THIOL_PROTEASE_ASN"/>
    <property type="match status" value="1"/>
</dbReference>
<keyword evidence="4" id="KW-0378">Hydrolase</keyword>
<evidence type="ECO:0000256" key="5">
    <source>
        <dbReference type="ARBA" id="ARBA00022807"/>
    </source>
</evidence>
<feature type="domain" description="Cathepsin propeptide inhibitor" evidence="10">
    <location>
        <begin position="36"/>
        <end position="93"/>
    </location>
</feature>
<dbReference type="Pfam" id="PF08246">
    <property type="entry name" value="Inhibitor_I29"/>
    <property type="match status" value="1"/>
</dbReference>
<dbReference type="InterPro" id="IPR038765">
    <property type="entry name" value="Papain-like_cys_pep_sf"/>
</dbReference>
<protein>
    <submittedName>
        <fullName evidence="11">Uncharacterized protein</fullName>
    </submittedName>
</protein>
<dbReference type="PRINTS" id="PR00705">
    <property type="entry name" value="PAPAIN"/>
</dbReference>
<name>A0A803R6J7_CANSA</name>
<evidence type="ECO:0000256" key="6">
    <source>
        <dbReference type="ARBA" id="ARBA00023157"/>
    </source>
</evidence>
<accession>A0A803R6J7</accession>
<proteinExistence type="inferred from homology"/>
<evidence type="ECO:0000256" key="3">
    <source>
        <dbReference type="ARBA" id="ARBA00022729"/>
    </source>
</evidence>
<dbReference type="PROSITE" id="PS00139">
    <property type="entry name" value="THIOL_PROTEASE_CYS"/>
    <property type="match status" value="1"/>
</dbReference>
<dbReference type="Gene3D" id="3.90.70.10">
    <property type="entry name" value="Cysteine proteinases"/>
    <property type="match status" value="1"/>
</dbReference>
<feature type="signal peptide" evidence="8">
    <location>
        <begin position="1"/>
        <end position="18"/>
    </location>
</feature>
<dbReference type="InterPro" id="IPR000169">
    <property type="entry name" value="Pept_cys_AS"/>
</dbReference>
<reference evidence="11" key="2">
    <citation type="submission" date="2021-03" db="UniProtKB">
        <authorList>
            <consortium name="EnsemblPlants"/>
        </authorList>
    </citation>
    <scope>IDENTIFICATION</scope>
</reference>
<dbReference type="GO" id="GO:0006508">
    <property type="term" value="P:proteolysis"/>
    <property type="evidence" value="ECO:0007669"/>
    <property type="project" value="UniProtKB-KW"/>
</dbReference>
<dbReference type="InterPro" id="IPR013201">
    <property type="entry name" value="Prot_inhib_I29"/>
</dbReference>
<feature type="chain" id="PRO_5030630810" evidence="8">
    <location>
        <begin position="19"/>
        <end position="339"/>
    </location>
</feature>
<keyword evidence="5" id="KW-0788">Thiol protease</keyword>
<dbReference type="CDD" id="cd02248">
    <property type="entry name" value="Peptidase_C1A"/>
    <property type="match status" value="1"/>
</dbReference>
<dbReference type="EnsemblPlants" id="novel_model_5681_5bd9a17a">
    <property type="protein sequence ID" value="cds.novel_model_5681_5bd9a17a"/>
    <property type="gene ID" value="novel_gene_2917_5bd9a17a"/>
</dbReference>
<sequence>MYYLEFIVFILGLWWGNSQVILSHRTLHESALIDMHEQWMAQYERTYTDDIEKKRRFEIFKNNLNFIENFNQQPNRTYKVGINKFTDLSEDEFQRHFTGLKMPLVSSSSSTGFRYENLMVEDISDNVDWRNEGAVTDVKNQNQCGCCWAFSAVAAVEGITQIKTGNLVSLSEQQLVDCVSKNEGCGGGWMEYAFEYIVQNQGITTETNYPYQSIEGTCYTGITSYAQITGYENVPKNNEDALLKAVSMQPVSVGFQVTQSFKLYDPSSGIYTGDDCDNSPINHAITIVGYGEEDGIKYWLAKNSWGSTWGDNGYVKILRGGQSPQGVCQINNYASYPIA</sequence>
<evidence type="ECO:0000313" key="11">
    <source>
        <dbReference type="EnsemblPlants" id="cds.novel_model_5681_5bd9a17a"/>
    </source>
</evidence>
<evidence type="ECO:0000256" key="7">
    <source>
        <dbReference type="ARBA" id="ARBA00023180"/>
    </source>
</evidence>
<dbReference type="Gramene" id="novel_model_5681_5bd9a17a">
    <property type="protein sequence ID" value="cds.novel_model_5681_5bd9a17a"/>
    <property type="gene ID" value="novel_gene_2917_5bd9a17a"/>
</dbReference>
<keyword evidence="2" id="KW-0645">Protease</keyword>
<dbReference type="SUPFAM" id="SSF54001">
    <property type="entry name" value="Cysteine proteinases"/>
    <property type="match status" value="1"/>
</dbReference>
<dbReference type="AlphaFoldDB" id="A0A803R6J7"/>
<dbReference type="InterPro" id="IPR025660">
    <property type="entry name" value="Pept_his_AS"/>
</dbReference>
<dbReference type="OMA" id="RNRFEIF"/>
<keyword evidence="7" id="KW-0325">Glycoprotein</keyword>
<evidence type="ECO:0000313" key="12">
    <source>
        <dbReference type="Proteomes" id="UP000596661"/>
    </source>
</evidence>
<reference evidence="11" key="1">
    <citation type="submission" date="2018-11" db="EMBL/GenBank/DDBJ databases">
        <authorList>
            <person name="Grassa J C."/>
        </authorList>
    </citation>
    <scope>NUCLEOTIDE SEQUENCE [LARGE SCALE GENOMIC DNA]</scope>
</reference>
<dbReference type="InterPro" id="IPR039417">
    <property type="entry name" value="Peptidase_C1A_papain-like"/>
</dbReference>
<dbReference type="EMBL" id="UZAU01000549">
    <property type="status" value="NOT_ANNOTATED_CDS"/>
    <property type="molecule type" value="Genomic_DNA"/>
</dbReference>
<dbReference type="FunFam" id="3.90.70.10:FF:000067">
    <property type="entry name" value="Senescence-specific cysteine protease"/>
    <property type="match status" value="1"/>
</dbReference>
<evidence type="ECO:0000256" key="2">
    <source>
        <dbReference type="ARBA" id="ARBA00022670"/>
    </source>
</evidence>
<dbReference type="InterPro" id="IPR025661">
    <property type="entry name" value="Pept_asp_AS"/>
</dbReference>
<dbReference type="SMART" id="SM00645">
    <property type="entry name" value="Pept_C1"/>
    <property type="match status" value="1"/>
</dbReference>
<dbReference type="InterPro" id="IPR000668">
    <property type="entry name" value="Peptidase_C1A_C"/>
</dbReference>
<comment type="similarity">
    <text evidence="1">Belongs to the peptidase C1 family.</text>
</comment>
<keyword evidence="6" id="KW-1015">Disulfide bond</keyword>
<dbReference type="InterPro" id="IPR013128">
    <property type="entry name" value="Peptidase_C1A"/>
</dbReference>
<dbReference type="OrthoDB" id="10253408at2759"/>
<feature type="domain" description="Peptidase C1A papain C-terminal" evidence="9">
    <location>
        <begin position="123"/>
        <end position="338"/>
    </location>
</feature>
<keyword evidence="3 8" id="KW-0732">Signal</keyword>
<evidence type="ECO:0000259" key="10">
    <source>
        <dbReference type="SMART" id="SM00848"/>
    </source>
</evidence>
<gene>
    <name evidence="11" type="primary">LOC115716088</name>
</gene>
<evidence type="ECO:0000259" key="9">
    <source>
        <dbReference type="SMART" id="SM00645"/>
    </source>
</evidence>
<dbReference type="PROSITE" id="PS00639">
    <property type="entry name" value="THIOL_PROTEASE_HIS"/>
    <property type="match status" value="1"/>
</dbReference>
<dbReference type="Proteomes" id="UP000596661">
    <property type="component" value="Chromosome 5"/>
</dbReference>
<evidence type="ECO:0000256" key="8">
    <source>
        <dbReference type="SAM" id="SignalP"/>
    </source>
</evidence>